<name>A0AC60A009_RANTA</name>
<protein>
    <submittedName>
        <fullName evidence="1">Uncharacterized protein</fullName>
    </submittedName>
</protein>
<proteinExistence type="predicted"/>
<sequence length="109" mass="11205">MVGPGLHALPRVKPLRFGFSGTPQRHRLGRACAFCPSQVRAAQGPGAWRAHTPQVGGASYHLPRPSHSVSWVRSGGTVSGVPCVSSGGLISGCETPGGCQPSRVPGRLG</sequence>
<reference evidence="1" key="2">
    <citation type="submission" date="2025-03" db="EMBL/GenBank/DDBJ databases">
        <authorList>
            <consortium name="ELIXIR-Norway"/>
            <consortium name="Elixir Norway"/>
        </authorList>
    </citation>
    <scope>NUCLEOTIDE SEQUENCE</scope>
</reference>
<organism evidence="1 2">
    <name type="scientific">Rangifer tarandus platyrhynchus</name>
    <name type="common">Svalbard reindeer</name>
    <dbReference type="NCBI Taxonomy" id="3082113"/>
    <lineage>
        <taxon>Eukaryota</taxon>
        <taxon>Metazoa</taxon>
        <taxon>Chordata</taxon>
        <taxon>Craniata</taxon>
        <taxon>Vertebrata</taxon>
        <taxon>Euteleostomi</taxon>
        <taxon>Mammalia</taxon>
        <taxon>Eutheria</taxon>
        <taxon>Laurasiatheria</taxon>
        <taxon>Artiodactyla</taxon>
        <taxon>Ruminantia</taxon>
        <taxon>Pecora</taxon>
        <taxon>Cervidae</taxon>
        <taxon>Odocoileinae</taxon>
        <taxon>Rangifer</taxon>
    </lineage>
</organism>
<reference evidence="1" key="1">
    <citation type="submission" date="2023-05" db="EMBL/GenBank/DDBJ databases">
        <authorList>
            <consortium name="ELIXIR-Norway"/>
        </authorList>
    </citation>
    <scope>NUCLEOTIDE SEQUENCE</scope>
</reference>
<evidence type="ECO:0000313" key="2">
    <source>
        <dbReference type="Proteomes" id="UP001162501"/>
    </source>
</evidence>
<dbReference type="EMBL" id="OX596090">
    <property type="protein sequence ID" value="CAN0537490.1"/>
    <property type="molecule type" value="Genomic_DNA"/>
</dbReference>
<evidence type="ECO:0000313" key="1">
    <source>
        <dbReference type="EMBL" id="CAN0537490.1"/>
    </source>
</evidence>
<accession>A0AC60A009</accession>
<dbReference type="Proteomes" id="UP001162501">
    <property type="component" value="Chromosome 6"/>
</dbReference>
<gene>
    <name evidence="1" type="ORF">MRATA1EN22A_LOCUS24920</name>
</gene>